<dbReference type="Pfam" id="PF07686">
    <property type="entry name" value="V-set"/>
    <property type="match status" value="1"/>
</dbReference>
<sequence>MFAELNKTGAGPHAGDFTVVQCGEQDVVLCDACGLELLVVRKQMQWQPLSSATPADQMLLLSRAAWSALCLAVVAMAAELTQDQVSWSRREGTAVSFRCTNTDQCNTYILWYQKKETETFTLILLIQKSNGELDKGYNHPQQDDFSSVLKENSYELSLQKVKVSHSATYYCSCWDSSGTQ</sequence>
<dbReference type="AlphaFoldDB" id="A0AA47M1X8"/>
<evidence type="ECO:0000256" key="2">
    <source>
        <dbReference type="ARBA" id="ARBA00022692"/>
    </source>
</evidence>
<keyword evidence="6" id="KW-0393">Immunoglobulin domain</keyword>
<dbReference type="PANTHER" id="PTHR19256">
    <property type="entry name" value="T-CELL RECEPTOR GAMMA CHAIN"/>
    <property type="match status" value="1"/>
</dbReference>
<reference evidence="8" key="1">
    <citation type="journal article" date="2023" name="Front. Mar. Sci.">
        <title>A new Merluccius polli reference genome to investigate the effects of global change in West African waters.</title>
        <authorList>
            <person name="Mateo J.L."/>
            <person name="Blanco-Fernandez C."/>
            <person name="Garcia-Vazquez E."/>
            <person name="Machado-Schiaffino G."/>
        </authorList>
    </citation>
    <scope>NUCLEOTIDE SEQUENCE</scope>
    <source>
        <strain evidence="8">C29</strain>
        <tissue evidence="8">Fin</tissue>
    </source>
</reference>
<evidence type="ECO:0000256" key="1">
    <source>
        <dbReference type="ARBA" id="ARBA00004370"/>
    </source>
</evidence>
<dbReference type="InterPro" id="IPR013106">
    <property type="entry name" value="Ig_V-set"/>
</dbReference>
<dbReference type="GO" id="GO:0016020">
    <property type="term" value="C:membrane"/>
    <property type="evidence" value="ECO:0007669"/>
    <property type="project" value="UniProtKB-SubCell"/>
</dbReference>
<dbReference type="CDD" id="cd00099">
    <property type="entry name" value="IgV"/>
    <property type="match status" value="1"/>
</dbReference>
<dbReference type="Gene3D" id="2.60.40.10">
    <property type="entry name" value="Immunoglobulins"/>
    <property type="match status" value="1"/>
</dbReference>
<dbReference type="InterPro" id="IPR013783">
    <property type="entry name" value="Ig-like_fold"/>
</dbReference>
<feature type="domain" description="Ig-like" evidence="7">
    <location>
        <begin position="91"/>
        <end position="180"/>
    </location>
</feature>
<dbReference type="InterPro" id="IPR051117">
    <property type="entry name" value="TRG_var/const_region"/>
</dbReference>
<name>A0AA47M1X8_MERPO</name>
<dbReference type="PROSITE" id="PS50835">
    <property type="entry name" value="IG_LIKE"/>
    <property type="match status" value="1"/>
</dbReference>
<keyword evidence="2" id="KW-0812">Transmembrane</keyword>
<protein>
    <recommendedName>
        <fullName evidence="7">Ig-like domain-containing protein</fullName>
    </recommendedName>
</protein>
<comment type="caution">
    <text evidence="8">The sequence shown here is derived from an EMBL/GenBank/DDBJ whole genome shotgun (WGS) entry which is preliminary data.</text>
</comment>
<keyword evidence="5" id="KW-0675">Receptor</keyword>
<evidence type="ECO:0000313" key="9">
    <source>
        <dbReference type="Proteomes" id="UP001174136"/>
    </source>
</evidence>
<evidence type="ECO:0000256" key="6">
    <source>
        <dbReference type="ARBA" id="ARBA00023319"/>
    </source>
</evidence>
<dbReference type="InterPro" id="IPR036179">
    <property type="entry name" value="Ig-like_dom_sf"/>
</dbReference>
<keyword evidence="4" id="KW-0472">Membrane</keyword>
<dbReference type="Proteomes" id="UP001174136">
    <property type="component" value="Unassembled WGS sequence"/>
</dbReference>
<evidence type="ECO:0000313" key="8">
    <source>
        <dbReference type="EMBL" id="KAK0132147.1"/>
    </source>
</evidence>
<evidence type="ECO:0000256" key="4">
    <source>
        <dbReference type="ARBA" id="ARBA00023136"/>
    </source>
</evidence>
<comment type="subcellular location">
    <subcellularLocation>
        <location evidence="1">Membrane</location>
    </subcellularLocation>
</comment>
<gene>
    <name evidence="8" type="ORF">N1851_033072</name>
</gene>
<keyword evidence="9" id="KW-1185">Reference proteome</keyword>
<dbReference type="EMBL" id="JAOPHQ010006287">
    <property type="protein sequence ID" value="KAK0132147.1"/>
    <property type="molecule type" value="Genomic_DNA"/>
</dbReference>
<organism evidence="8 9">
    <name type="scientific">Merluccius polli</name>
    <name type="common">Benguela hake</name>
    <name type="synonym">Merluccius cadenati</name>
    <dbReference type="NCBI Taxonomy" id="89951"/>
    <lineage>
        <taxon>Eukaryota</taxon>
        <taxon>Metazoa</taxon>
        <taxon>Chordata</taxon>
        <taxon>Craniata</taxon>
        <taxon>Vertebrata</taxon>
        <taxon>Euteleostomi</taxon>
        <taxon>Actinopterygii</taxon>
        <taxon>Neopterygii</taxon>
        <taxon>Teleostei</taxon>
        <taxon>Neoteleostei</taxon>
        <taxon>Acanthomorphata</taxon>
        <taxon>Zeiogadaria</taxon>
        <taxon>Gadariae</taxon>
        <taxon>Gadiformes</taxon>
        <taxon>Gadoidei</taxon>
        <taxon>Merlucciidae</taxon>
        <taxon>Merluccius</taxon>
    </lineage>
</organism>
<dbReference type="SUPFAM" id="SSF48726">
    <property type="entry name" value="Immunoglobulin"/>
    <property type="match status" value="1"/>
</dbReference>
<evidence type="ECO:0000256" key="5">
    <source>
        <dbReference type="ARBA" id="ARBA00023170"/>
    </source>
</evidence>
<accession>A0AA47M1X8</accession>
<dbReference type="InterPro" id="IPR007110">
    <property type="entry name" value="Ig-like_dom"/>
</dbReference>
<dbReference type="PANTHER" id="PTHR19256:SF65">
    <property type="entry name" value="T CELL RECEPTOR GAMMA CONSTANT 1-RELATED"/>
    <property type="match status" value="1"/>
</dbReference>
<proteinExistence type="predicted"/>
<evidence type="ECO:0000259" key="7">
    <source>
        <dbReference type="PROSITE" id="PS50835"/>
    </source>
</evidence>
<keyword evidence="3" id="KW-1133">Transmembrane helix</keyword>
<evidence type="ECO:0000256" key="3">
    <source>
        <dbReference type="ARBA" id="ARBA00022989"/>
    </source>
</evidence>